<dbReference type="EMBL" id="MAVT02000178">
    <property type="protein sequence ID" value="POS78535.1"/>
    <property type="molecule type" value="Genomic_DNA"/>
</dbReference>
<dbReference type="Proteomes" id="UP000094444">
    <property type="component" value="Unassembled WGS sequence"/>
</dbReference>
<evidence type="ECO:0000313" key="2">
    <source>
        <dbReference type="EMBL" id="POS78535.1"/>
    </source>
</evidence>
<protein>
    <submittedName>
        <fullName evidence="2">Uncharacterized protein</fullName>
    </submittedName>
</protein>
<accession>A0A2P5I7R8</accession>
<keyword evidence="1" id="KW-0732">Signal</keyword>
<dbReference type="InParanoid" id="A0A2P5I7R8"/>
<sequence length="67" mass="7206">MNFFQVSLAILGMITQVMALPHAGATSISPIGETLKRGEDSADGTQIAEGWKREEEDVDGTQIAEGW</sequence>
<name>A0A2P5I7R8_DIAHE</name>
<dbReference type="OrthoDB" id="4519595at2759"/>
<feature type="chain" id="PRO_5015190517" evidence="1">
    <location>
        <begin position="20"/>
        <end position="67"/>
    </location>
</feature>
<comment type="caution">
    <text evidence="2">The sequence shown here is derived from an EMBL/GenBank/DDBJ whole genome shotgun (WGS) entry which is preliminary data.</text>
</comment>
<feature type="signal peptide" evidence="1">
    <location>
        <begin position="1"/>
        <end position="19"/>
    </location>
</feature>
<proteinExistence type="predicted"/>
<gene>
    <name evidence="2" type="ORF">DHEL01_v203067</name>
</gene>
<organism evidence="2 3">
    <name type="scientific">Diaporthe helianthi</name>
    <dbReference type="NCBI Taxonomy" id="158607"/>
    <lineage>
        <taxon>Eukaryota</taxon>
        <taxon>Fungi</taxon>
        <taxon>Dikarya</taxon>
        <taxon>Ascomycota</taxon>
        <taxon>Pezizomycotina</taxon>
        <taxon>Sordariomycetes</taxon>
        <taxon>Sordariomycetidae</taxon>
        <taxon>Diaporthales</taxon>
        <taxon>Diaporthaceae</taxon>
        <taxon>Diaporthe</taxon>
    </lineage>
</organism>
<keyword evidence="3" id="KW-1185">Reference proteome</keyword>
<reference evidence="2" key="1">
    <citation type="submission" date="2017-09" db="EMBL/GenBank/DDBJ databases">
        <title>Polyketide synthases of a Diaporthe helianthi virulent isolate.</title>
        <authorList>
            <person name="Baroncelli R."/>
        </authorList>
    </citation>
    <scope>NUCLEOTIDE SEQUENCE [LARGE SCALE GENOMIC DNA]</scope>
    <source>
        <strain evidence="2">7/96</strain>
    </source>
</reference>
<evidence type="ECO:0000256" key="1">
    <source>
        <dbReference type="SAM" id="SignalP"/>
    </source>
</evidence>
<evidence type="ECO:0000313" key="3">
    <source>
        <dbReference type="Proteomes" id="UP000094444"/>
    </source>
</evidence>
<dbReference type="AlphaFoldDB" id="A0A2P5I7R8"/>